<dbReference type="EMBL" id="AP018227">
    <property type="protein sequence ID" value="BAY86281.1"/>
    <property type="molecule type" value="Genomic_DNA"/>
</dbReference>
<dbReference type="Proteomes" id="UP000218418">
    <property type="component" value="Chromosome"/>
</dbReference>
<dbReference type="AlphaFoldDB" id="A0A1Z4LYQ3"/>
<reference evidence="1 2" key="1">
    <citation type="submission" date="2017-06" db="EMBL/GenBank/DDBJ databases">
        <title>Genome sequencing of cyanobaciteial culture collection at National Institute for Environmental Studies (NIES).</title>
        <authorList>
            <person name="Hirose Y."/>
            <person name="Shimura Y."/>
            <person name="Fujisawa T."/>
            <person name="Nakamura Y."/>
            <person name="Kawachi M."/>
        </authorList>
    </citation>
    <scope>NUCLEOTIDE SEQUENCE [LARGE SCALE GENOMIC DNA]</scope>
    <source>
        <strain evidence="1 2">NIES-267</strain>
    </source>
</reference>
<accession>A0A1Z4LYQ3</accession>
<name>A0A1Z4LYQ3_9CYAN</name>
<keyword evidence="2" id="KW-1185">Reference proteome</keyword>
<proteinExistence type="predicted"/>
<sequence length="46" mass="5283">MQTAIKILLRRAKQYQAELEARGTTLEAETERLRKAGLLLIKQSNQ</sequence>
<evidence type="ECO:0000313" key="1">
    <source>
        <dbReference type="EMBL" id="BAY86281.1"/>
    </source>
</evidence>
<organism evidence="1 2">
    <name type="scientific">Calothrix parasitica NIES-267</name>
    <dbReference type="NCBI Taxonomy" id="1973488"/>
    <lineage>
        <taxon>Bacteria</taxon>
        <taxon>Bacillati</taxon>
        <taxon>Cyanobacteriota</taxon>
        <taxon>Cyanophyceae</taxon>
        <taxon>Nostocales</taxon>
        <taxon>Calotrichaceae</taxon>
        <taxon>Calothrix</taxon>
    </lineage>
</organism>
<evidence type="ECO:0000313" key="2">
    <source>
        <dbReference type="Proteomes" id="UP000218418"/>
    </source>
</evidence>
<gene>
    <name evidence="1" type="ORF">NIES267_57870</name>
</gene>
<protein>
    <submittedName>
        <fullName evidence="1">Uncharacterized protein</fullName>
    </submittedName>
</protein>